<protein>
    <recommendedName>
        <fullName evidence="3">SatD family protein</fullName>
    </recommendedName>
</protein>
<evidence type="ECO:0008006" key="3">
    <source>
        <dbReference type="Google" id="ProtNLM"/>
    </source>
</evidence>
<reference evidence="1" key="1">
    <citation type="journal article" date="2014" name="Int. J. Syst. Evol. Microbiol.">
        <title>Complete genome sequence of Corynebacterium casei LMG S-19264T (=DSM 44701T), isolated from a smear-ripened cheese.</title>
        <authorList>
            <consortium name="US DOE Joint Genome Institute (JGI-PGF)"/>
            <person name="Walter F."/>
            <person name="Albersmeier A."/>
            <person name="Kalinowski J."/>
            <person name="Ruckert C."/>
        </authorList>
    </citation>
    <scope>NUCLEOTIDE SEQUENCE</scope>
    <source>
        <strain evidence="1">CGMCC 1.12181</strain>
    </source>
</reference>
<reference evidence="1" key="2">
    <citation type="submission" date="2020-09" db="EMBL/GenBank/DDBJ databases">
        <authorList>
            <person name="Sun Q."/>
            <person name="Zhou Y."/>
        </authorList>
    </citation>
    <scope>NUCLEOTIDE SEQUENCE</scope>
    <source>
        <strain evidence="1">CGMCC 1.12181</strain>
    </source>
</reference>
<evidence type="ECO:0000313" key="1">
    <source>
        <dbReference type="EMBL" id="GGF89673.1"/>
    </source>
</evidence>
<evidence type="ECO:0000313" key="2">
    <source>
        <dbReference type="Proteomes" id="UP000605253"/>
    </source>
</evidence>
<comment type="caution">
    <text evidence="1">The sequence shown here is derived from an EMBL/GenBank/DDBJ whole genome shotgun (WGS) entry which is preliminary data.</text>
</comment>
<name>A0A917CI90_9GAMM</name>
<gene>
    <name evidence="1" type="ORF">GCM10011365_08560</name>
</gene>
<dbReference type="RefSeq" id="WP_188364457.1">
    <property type="nucleotide sequence ID" value="NZ_BAABJF010000017.1"/>
</dbReference>
<dbReference type="EMBL" id="BMEO01000003">
    <property type="protein sequence ID" value="GGF89673.1"/>
    <property type="molecule type" value="Genomic_DNA"/>
</dbReference>
<organism evidence="1 2">
    <name type="scientific">Marinicella pacifica</name>
    <dbReference type="NCBI Taxonomy" id="1171543"/>
    <lineage>
        <taxon>Bacteria</taxon>
        <taxon>Pseudomonadati</taxon>
        <taxon>Pseudomonadota</taxon>
        <taxon>Gammaproteobacteria</taxon>
        <taxon>Lysobacterales</taxon>
        <taxon>Marinicellaceae</taxon>
        <taxon>Marinicella</taxon>
    </lineage>
</organism>
<dbReference type="Proteomes" id="UP000605253">
    <property type="component" value="Unassembled WGS sequence"/>
</dbReference>
<dbReference type="AlphaFoldDB" id="A0A917CI90"/>
<proteinExistence type="predicted"/>
<keyword evidence="2" id="KW-1185">Reference proteome</keyword>
<accession>A0A917CI90</accession>
<sequence>MITVIKGDIVASRRIDNPDRWLKPLKALFSRWGQTPGQWELVWGDSFQLEITAPETALHKALAIKSLLKQITPVESKRTISPLDVRMGLGIGEKTYTGERVSESNGPAFINAGEAFEQLKKDKTNLAVKSPWPKLDANLNLYLKLAGTFMDDWSVLSAELVAFVLNNPEATQAEIGAQLGIKQNSVSGRWHRAHINEMLAVESAFRASLKEQMS</sequence>